<evidence type="ECO:0000313" key="2">
    <source>
        <dbReference type="Proteomes" id="UP001055117"/>
    </source>
</evidence>
<dbReference type="EMBL" id="BPQG01000052">
    <property type="protein sequence ID" value="GJD45520.1"/>
    <property type="molecule type" value="Genomic_DNA"/>
</dbReference>
<keyword evidence="2" id="KW-1185">Reference proteome</keyword>
<comment type="caution">
    <text evidence="1">The sequence shown here is derived from an EMBL/GenBank/DDBJ whole genome shotgun (WGS) entry which is preliminary data.</text>
</comment>
<reference evidence="1 2" key="1">
    <citation type="journal article" date="2021" name="Front. Microbiol.">
        <title>Comprehensive Comparative Genomics and Phenotyping of Methylobacterium Species.</title>
        <authorList>
            <person name="Alessa O."/>
            <person name="Ogura Y."/>
            <person name="Fujitani Y."/>
            <person name="Takami H."/>
            <person name="Hayashi T."/>
            <person name="Sahin N."/>
            <person name="Tani A."/>
        </authorList>
    </citation>
    <scope>NUCLEOTIDE SEQUENCE [LARGE SCALE GENOMIC DNA]</scope>
    <source>
        <strain evidence="1 2">DSM 23679</strain>
    </source>
</reference>
<name>A0ABQ4QL21_9HYPH</name>
<dbReference type="Proteomes" id="UP001055117">
    <property type="component" value="Unassembled WGS sequence"/>
</dbReference>
<dbReference type="RefSeq" id="WP_281407971.1">
    <property type="nucleotide sequence ID" value="NZ_BPQG01000052.1"/>
</dbReference>
<proteinExistence type="predicted"/>
<accession>A0ABQ4QL21</accession>
<gene>
    <name evidence="1" type="ORF">AFCDBAGC_3394</name>
</gene>
<evidence type="ECO:0000313" key="1">
    <source>
        <dbReference type="EMBL" id="GJD45520.1"/>
    </source>
</evidence>
<sequence>MVSTALALAFVSAFALVLCLGLGIASEPNACERPPGAGLV</sequence>
<protein>
    <submittedName>
        <fullName evidence="1">Uncharacterized protein</fullName>
    </submittedName>
</protein>
<organism evidence="1 2">
    <name type="scientific">Methylobacterium cerastii</name>
    <dbReference type="NCBI Taxonomy" id="932741"/>
    <lineage>
        <taxon>Bacteria</taxon>
        <taxon>Pseudomonadati</taxon>
        <taxon>Pseudomonadota</taxon>
        <taxon>Alphaproteobacteria</taxon>
        <taxon>Hyphomicrobiales</taxon>
        <taxon>Methylobacteriaceae</taxon>
        <taxon>Methylobacterium</taxon>
    </lineage>
</organism>